<dbReference type="Gene3D" id="3.40.50.10610">
    <property type="entry name" value="ABC-type transport auxiliary lipoprotein component"/>
    <property type="match status" value="1"/>
</dbReference>
<feature type="domain" description="ABC-type transport auxiliary lipoprotein component" evidence="1">
    <location>
        <begin position="44"/>
        <end position="203"/>
    </location>
</feature>
<dbReference type="SUPFAM" id="SSF159594">
    <property type="entry name" value="XCC0632-like"/>
    <property type="match status" value="1"/>
</dbReference>
<sequence>MSPSRRSSASIRLHAPLRLAALSALLALGGCGLLPKNEPIALYRPEPRVAIDAAWPKADWQLQIARPVADASSDSARILVRPRAGELQVYKGAAWTQPAPDIVHDALMRAFIDSGRFAGVARRGEGVSPRYELLLDLRRFESDYADAGTPTVRIAVGARLVHNADNRIVASRVFEADVPAEGTDVPRINRAFEQGLGDVSAAMVGWVLAEGGRSSDRGR</sequence>
<organism evidence="2 3">
    <name type="scientific">Lysobacter brunescens</name>
    <dbReference type="NCBI Taxonomy" id="262323"/>
    <lineage>
        <taxon>Bacteria</taxon>
        <taxon>Pseudomonadati</taxon>
        <taxon>Pseudomonadota</taxon>
        <taxon>Gammaproteobacteria</taxon>
        <taxon>Lysobacterales</taxon>
        <taxon>Lysobacteraceae</taxon>
        <taxon>Lysobacter</taxon>
    </lineage>
</organism>
<comment type="caution">
    <text evidence="2">The sequence shown here is derived from an EMBL/GenBank/DDBJ whole genome shotgun (WGS) entry which is preliminary data.</text>
</comment>
<evidence type="ECO:0000313" key="3">
    <source>
        <dbReference type="Proteomes" id="UP001597110"/>
    </source>
</evidence>
<reference evidence="3" key="1">
    <citation type="journal article" date="2019" name="Int. J. Syst. Evol. Microbiol.">
        <title>The Global Catalogue of Microorganisms (GCM) 10K type strain sequencing project: providing services to taxonomists for standard genome sequencing and annotation.</title>
        <authorList>
            <consortium name="The Broad Institute Genomics Platform"/>
            <consortium name="The Broad Institute Genome Sequencing Center for Infectious Disease"/>
            <person name="Wu L."/>
            <person name="Ma J."/>
        </authorList>
    </citation>
    <scope>NUCLEOTIDE SEQUENCE [LARGE SCALE GENOMIC DNA]</scope>
    <source>
        <strain evidence="3">CCUG 55585</strain>
    </source>
</reference>
<dbReference type="Proteomes" id="UP001597110">
    <property type="component" value="Unassembled WGS sequence"/>
</dbReference>
<evidence type="ECO:0000259" key="1">
    <source>
        <dbReference type="Pfam" id="PF03886"/>
    </source>
</evidence>
<dbReference type="EMBL" id="JBHTIF010000001">
    <property type="protein sequence ID" value="MFD0725164.1"/>
    <property type="molecule type" value="Genomic_DNA"/>
</dbReference>
<gene>
    <name evidence="2" type="ORF">ACFQ0E_06065</name>
</gene>
<name>A0ABW2YFE0_9GAMM</name>
<dbReference type="Pfam" id="PF03886">
    <property type="entry name" value="ABC_trans_aux"/>
    <property type="match status" value="1"/>
</dbReference>
<proteinExistence type="predicted"/>
<keyword evidence="3" id="KW-1185">Reference proteome</keyword>
<evidence type="ECO:0000313" key="2">
    <source>
        <dbReference type="EMBL" id="MFD0725164.1"/>
    </source>
</evidence>
<dbReference type="InterPro" id="IPR005586">
    <property type="entry name" value="ABC_trans_aux"/>
</dbReference>
<keyword evidence="2" id="KW-0449">Lipoprotein</keyword>
<accession>A0ABW2YFE0</accession>
<dbReference type="RefSeq" id="WP_386822779.1">
    <property type="nucleotide sequence ID" value="NZ_JBHTIF010000001.1"/>
</dbReference>
<dbReference type="PROSITE" id="PS51257">
    <property type="entry name" value="PROKAR_LIPOPROTEIN"/>
    <property type="match status" value="1"/>
</dbReference>
<protein>
    <submittedName>
        <fullName evidence="2">ABC-type transport auxiliary lipoprotein family protein</fullName>
    </submittedName>
</protein>